<dbReference type="InterPro" id="IPR003594">
    <property type="entry name" value="HATPase_dom"/>
</dbReference>
<feature type="coiled-coil region" evidence="6">
    <location>
        <begin position="34"/>
        <end position="68"/>
    </location>
</feature>
<evidence type="ECO:0000256" key="6">
    <source>
        <dbReference type="SAM" id="Coils"/>
    </source>
</evidence>
<dbReference type="InterPro" id="IPR036097">
    <property type="entry name" value="HisK_dim/P_sf"/>
</dbReference>
<evidence type="ECO:0000313" key="9">
    <source>
        <dbReference type="Proteomes" id="UP001150924"/>
    </source>
</evidence>
<keyword evidence="5" id="KW-0418">Kinase</keyword>
<dbReference type="GO" id="GO:0005524">
    <property type="term" value="F:ATP binding"/>
    <property type="evidence" value="ECO:0007669"/>
    <property type="project" value="UniProtKB-KW"/>
</dbReference>
<dbReference type="Gene3D" id="3.30.565.10">
    <property type="entry name" value="Histidine kinase-like ATPase, C-terminal domain"/>
    <property type="match status" value="1"/>
</dbReference>
<dbReference type="SMART" id="SM00388">
    <property type="entry name" value="HisKA"/>
    <property type="match status" value="1"/>
</dbReference>
<comment type="catalytic activity">
    <reaction evidence="1">
        <text>ATP + protein L-histidine = ADP + protein N-phospho-L-histidine.</text>
        <dbReference type="EC" id="2.7.13.3"/>
    </reaction>
</comment>
<dbReference type="InterPro" id="IPR005467">
    <property type="entry name" value="His_kinase_dom"/>
</dbReference>
<dbReference type="PRINTS" id="PR00344">
    <property type="entry name" value="BCTRLSENSOR"/>
</dbReference>
<dbReference type="PANTHER" id="PTHR43047">
    <property type="entry name" value="TWO-COMPONENT HISTIDINE PROTEIN KINASE"/>
    <property type="match status" value="1"/>
</dbReference>
<name>A0A9X3J1N9_9BACT</name>
<dbReference type="SMART" id="SM00387">
    <property type="entry name" value="HATPase_c"/>
    <property type="match status" value="1"/>
</dbReference>
<comment type="caution">
    <text evidence="8">The sequence shown here is derived from an EMBL/GenBank/DDBJ whole genome shotgun (WGS) entry which is preliminary data.</text>
</comment>
<keyword evidence="3" id="KW-0597">Phosphoprotein</keyword>
<protein>
    <recommendedName>
        <fullName evidence="2">histidine kinase</fullName>
        <ecNumber evidence="2">2.7.13.3</ecNumber>
    </recommendedName>
</protein>
<evidence type="ECO:0000259" key="7">
    <source>
        <dbReference type="PROSITE" id="PS50109"/>
    </source>
</evidence>
<dbReference type="EC" id="2.7.13.3" evidence="2"/>
<sequence>MSERAVDELEIFRRRYDRERRARKEAEVFAETKTRELYETNQALQRLAATLQEQVAERTAELRRIAEEAVAASEAKSLFVGAVSHELRTPLNAIIGYGELLAEELTEFAGAGELVSEADKIVQAARHLHALVNDLLDLQKVEAGKLVLTFSEVDVEGVVTEVTGALGAKLQDGANALRVTVEPGARRLRTDELRLRQVLYNLLSNAAKFTREGTVAVRVRPALRSGRRGVVFEVEDTGAGMTPEQLGRLFTPYVQVDEVLARRHGGTGLGLALTRRLCQLLGGEIAVESESGRGSCFRVFLPAAA</sequence>
<accession>A0A9X3J1N9</accession>
<evidence type="ECO:0000256" key="3">
    <source>
        <dbReference type="ARBA" id="ARBA00022553"/>
    </source>
</evidence>
<evidence type="ECO:0000313" key="8">
    <source>
        <dbReference type="EMBL" id="MCY1010919.1"/>
    </source>
</evidence>
<reference evidence="8" key="1">
    <citation type="submission" date="2022-11" db="EMBL/GenBank/DDBJ databases">
        <title>Minimal conservation of predation-associated metabolite biosynthetic gene clusters underscores biosynthetic potential of Myxococcota including descriptions for ten novel species: Archangium lansinium sp. nov., Myxococcus landrumus sp. nov., Nannocystis bai.</title>
        <authorList>
            <person name="Ahearne A."/>
            <person name="Stevens C."/>
            <person name="Phillips K."/>
        </authorList>
    </citation>
    <scope>NUCLEOTIDE SEQUENCE</scope>
    <source>
        <strain evidence="8">Na p29</strain>
    </source>
</reference>
<dbReference type="SUPFAM" id="SSF47384">
    <property type="entry name" value="Homodimeric domain of signal transducing histidine kinase"/>
    <property type="match status" value="1"/>
</dbReference>
<organism evidence="8 9">
    <name type="scientific">Nannocystis pusilla</name>
    <dbReference type="NCBI Taxonomy" id="889268"/>
    <lineage>
        <taxon>Bacteria</taxon>
        <taxon>Pseudomonadati</taxon>
        <taxon>Myxococcota</taxon>
        <taxon>Polyangia</taxon>
        <taxon>Nannocystales</taxon>
        <taxon>Nannocystaceae</taxon>
        <taxon>Nannocystis</taxon>
    </lineage>
</organism>
<gene>
    <name evidence="8" type="ORF">OV079_36215</name>
</gene>
<proteinExistence type="predicted"/>
<dbReference type="FunFam" id="3.30.565.10:FF:000010">
    <property type="entry name" value="Sensor histidine kinase RcsC"/>
    <property type="match status" value="1"/>
</dbReference>
<dbReference type="InterPro" id="IPR004358">
    <property type="entry name" value="Sig_transdc_His_kin-like_C"/>
</dbReference>
<evidence type="ECO:0000256" key="4">
    <source>
        <dbReference type="ARBA" id="ARBA00022679"/>
    </source>
</evidence>
<dbReference type="GO" id="GO:0000155">
    <property type="term" value="F:phosphorelay sensor kinase activity"/>
    <property type="evidence" value="ECO:0007669"/>
    <property type="project" value="InterPro"/>
</dbReference>
<dbReference type="InterPro" id="IPR003661">
    <property type="entry name" value="HisK_dim/P_dom"/>
</dbReference>
<keyword evidence="8" id="KW-0547">Nucleotide-binding</keyword>
<dbReference type="AlphaFoldDB" id="A0A9X3J1N9"/>
<dbReference type="Gene3D" id="1.10.287.130">
    <property type="match status" value="1"/>
</dbReference>
<dbReference type="CDD" id="cd16922">
    <property type="entry name" value="HATPase_EvgS-ArcB-TorS-like"/>
    <property type="match status" value="1"/>
</dbReference>
<dbReference type="SUPFAM" id="SSF55874">
    <property type="entry name" value="ATPase domain of HSP90 chaperone/DNA topoisomerase II/histidine kinase"/>
    <property type="match status" value="1"/>
</dbReference>
<keyword evidence="9" id="KW-1185">Reference proteome</keyword>
<dbReference type="Pfam" id="PF02518">
    <property type="entry name" value="HATPase_c"/>
    <property type="match status" value="1"/>
</dbReference>
<dbReference type="Pfam" id="PF00512">
    <property type="entry name" value="HisKA"/>
    <property type="match status" value="1"/>
</dbReference>
<dbReference type="EMBL" id="JAPNKE010000002">
    <property type="protein sequence ID" value="MCY1010919.1"/>
    <property type="molecule type" value="Genomic_DNA"/>
</dbReference>
<dbReference type="Proteomes" id="UP001150924">
    <property type="component" value="Unassembled WGS sequence"/>
</dbReference>
<dbReference type="CDD" id="cd00082">
    <property type="entry name" value="HisKA"/>
    <property type="match status" value="1"/>
</dbReference>
<dbReference type="RefSeq" id="WP_267774067.1">
    <property type="nucleotide sequence ID" value="NZ_JAPNKE010000002.1"/>
</dbReference>
<evidence type="ECO:0000256" key="5">
    <source>
        <dbReference type="ARBA" id="ARBA00022777"/>
    </source>
</evidence>
<evidence type="ECO:0000256" key="2">
    <source>
        <dbReference type="ARBA" id="ARBA00012438"/>
    </source>
</evidence>
<feature type="domain" description="Histidine kinase" evidence="7">
    <location>
        <begin position="82"/>
        <end position="305"/>
    </location>
</feature>
<keyword evidence="8" id="KW-0067">ATP-binding</keyword>
<dbReference type="InterPro" id="IPR036890">
    <property type="entry name" value="HATPase_C_sf"/>
</dbReference>
<keyword evidence="6" id="KW-0175">Coiled coil</keyword>
<dbReference type="PROSITE" id="PS50109">
    <property type="entry name" value="HIS_KIN"/>
    <property type="match status" value="1"/>
</dbReference>
<keyword evidence="4" id="KW-0808">Transferase</keyword>
<evidence type="ECO:0000256" key="1">
    <source>
        <dbReference type="ARBA" id="ARBA00000085"/>
    </source>
</evidence>